<evidence type="ECO:0000313" key="5">
    <source>
        <dbReference type="Proteomes" id="UP001152797"/>
    </source>
</evidence>
<proteinExistence type="predicted"/>
<dbReference type="InterPro" id="IPR036869">
    <property type="entry name" value="J_dom_sf"/>
</dbReference>
<evidence type="ECO:0000313" key="2">
    <source>
        <dbReference type="EMBL" id="CAI3986264.1"/>
    </source>
</evidence>
<reference evidence="2" key="1">
    <citation type="submission" date="2022-10" db="EMBL/GenBank/DDBJ databases">
        <authorList>
            <person name="Chen Y."/>
            <person name="Dougan E. K."/>
            <person name="Chan C."/>
            <person name="Rhodes N."/>
            <person name="Thang M."/>
        </authorList>
    </citation>
    <scope>NUCLEOTIDE SEQUENCE</scope>
</reference>
<evidence type="ECO:0000259" key="1">
    <source>
        <dbReference type="PROSITE" id="PS50076"/>
    </source>
</evidence>
<dbReference type="Pfam" id="PF00226">
    <property type="entry name" value="DnaJ"/>
    <property type="match status" value="1"/>
</dbReference>
<gene>
    <name evidence="2" type="ORF">C1SCF055_LOCUS13630</name>
</gene>
<dbReference type="OrthoDB" id="430520at2759"/>
<feature type="domain" description="J" evidence="1">
    <location>
        <begin position="44"/>
        <end position="109"/>
    </location>
</feature>
<dbReference type="EMBL" id="CAMXCT030001065">
    <property type="protein sequence ID" value="CAL4773576.1"/>
    <property type="molecule type" value="Genomic_DNA"/>
</dbReference>
<evidence type="ECO:0000313" key="3">
    <source>
        <dbReference type="EMBL" id="CAL1139639.1"/>
    </source>
</evidence>
<dbReference type="EMBL" id="CAMXCT010001065">
    <property type="protein sequence ID" value="CAI3986264.1"/>
    <property type="molecule type" value="Genomic_DNA"/>
</dbReference>
<dbReference type="SMART" id="SM00271">
    <property type="entry name" value="DnaJ"/>
    <property type="match status" value="1"/>
</dbReference>
<name>A0A9P1C743_9DINO</name>
<dbReference type="CDD" id="cd06257">
    <property type="entry name" value="DnaJ"/>
    <property type="match status" value="1"/>
</dbReference>
<comment type="caution">
    <text evidence="2">The sequence shown here is derived from an EMBL/GenBank/DDBJ whole genome shotgun (WGS) entry which is preliminary data.</text>
</comment>
<dbReference type="InterPro" id="IPR001623">
    <property type="entry name" value="DnaJ_domain"/>
</dbReference>
<reference evidence="3" key="2">
    <citation type="submission" date="2024-04" db="EMBL/GenBank/DDBJ databases">
        <authorList>
            <person name="Chen Y."/>
            <person name="Shah S."/>
            <person name="Dougan E. K."/>
            <person name="Thang M."/>
            <person name="Chan C."/>
        </authorList>
    </citation>
    <scope>NUCLEOTIDE SEQUENCE [LARGE SCALE GENOMIC DNA]</scope>
</reference>
<dbReference type="EMBL" id="CAMXCT020001065">
    <property type="protein sequence ID" value="CAL1139639.1"/>
    <property type="molecule type" value="Genomic_DNA"/>
</dbReference>
<organism evidence="2">
    <name type="scientific">Cladocopium goreaui</name>
    <dbReference type="NCBI Taxonomy" id="2562237"/>
    <lineage>
        <taxon>Eukaryota</taxon>
        <taxon>Sar</taxon>
        <taxon>Alveolata</taxon>
        <taxon>Dinophyceae</taxon>
        <taxon>Suessiales</taxon>
        <taxon>Symbiodiniaceae</taxon>
        <taxon>Cladocopium</taxon>
    </lineage>
</organism>
<dbReference type="Proteomes" id="UP001152797">
    <property type="component" value="Unassembled WGS sequence"/>
</dbReference>
<evidence type="ECO:0000313" key="4">
    <source>
        <dbReference type="EMBL" id="CAL4773576.1"/>
    </source>
</evidence>
<accession>A0A9P1C743</accession>
<protein>
    <submittedName>
        <fullName evidence="4">Peptide-N4-(N-acetyl-beta-glucosaminyl)asparagine amidase A</fullName>
    </submittedName>
</protein>
<dbReference type="SUPFAM" id="SSF46565">
    <property type="entry name" value="Chaperone J-domain"/>
    <property type="match status" value="1"/>
</dbReference>
<dbReference type="Gene3D" id="1.10.287.110">
    <property type="entry name" value="DnaJ domain"/>
    <property type="match status" value="1"/>
</dbReference>
<dbReference type="PROSITE" id="PS50076">
    <property type="entry name" value="DNAJ_2"/>
    <property type="match status" value="1"/>
</dbReference>
<keyword evidence="5" id="KW-1185">Reference proteome</keyword>
<dbReference type="AlphaFoldDB" id="A0A9P1C743"/>
<sequence>MNLQNFSGEQMDHKLDDFFGKEVLALQDWREKATGRLKTLEKRAAWTFLGVAGEGVASQAEIKKAFKRRALELHPDKGGDVDRFRLLQERTLFFQRREKKVPKWKVKDQ</sequence>